<dbReference type="Proteomes" id="UP001295423">
    <property type="component" value="Unassembled WGS sequence"/>
</dbReference>
<dbReference type="PANTHER" id="PTHR45661">
    <property type="entry name" value="SURFACE ANTIGEN"/>
    <property type="match status" value="1"/>
</dbReference>
<name>A0AAD2JHQ5_9STRA</name>
<dbReference type="InterPro" id="IPR032675">
    <property type="entry name" value="LRR_dom_sf"/>
</dbReference>
<comment type="caution">
    <text evidence="1">The sequence shown here is derived from an EMBL/GenBank/DDBJ whole genome shotgun (WGS) entry which is preliminary data.</text>
</comment>
<dbReference type="InterPro" id="IPR026906">
    <property type="entry name" value="LRR_5"/>
</dbReference>
<sequence>MQSYHFRGNEGEQVPDNVPTIIVDDHVEVLPEYCCRDLRLREVQLNEGLKVIRTGSFSGSKLAGVRIPSTTETIEEHAFNACKQLTEVAFAEPSSLERLKEAVFMSCPGLERIKLPPSVKWIERLVFCSCDALVQVDLSLSNIRDIPSTSFAYSRALQAVRLPTCVARIASQAFANCIHLVTVEMAPTYSVRIEQDSFLGCASLANILFPQGVIEKGILGVVFADKCTTLHKCCGPTIDELVQDLIHRFDGHPFHRLCYHSSTTTVDELRDTPLENDDDDDAPAVDKFGMTPFHILCSSVDPRQDLFLVLLDKFPHYSVLGLKDANGKRAMDYLVANWTLETKVLFQEAMRRWTIDSLEHWGAPAGVMQDMERRVEAICTATRKDRRVNLYKEACSQIERYARNENMTVLELSLWKQKIVETGHGREECRFLCHADIVLSNIGAFLGLVKSSS</sequence>
<dbReference type="InterPro" id="IPR053139">
    <property type="entry name" value="Surface_bspA-like"/>
</dbReference>
<evidence type="ECO:0000313" key="1">
    <source>
        <dbReference type="EMBL" id="CAJ1950518.1"/>
    </source>
</evidence>
<evidence type="ECO:0000313" key="2">
    <source>
        <dbReference type="Proteomes" id="UP001295423"/>
    </source>
</evidence>
<dbReference type="SUPFAM" id="SSF52058">
    <property type="entry name" value="L domain-like"/>
    <property type="match status" value="1"/>
</dbReference>
<dbReference type="AlphaFoldDB" id="A0AAD2JHQ5"/>
<organism evidence="1 2">
    <name type="scientific">Cylindrotheca closterium</name>
    <dbReference type="NCBI Taxonomy" id="2856"/>
    <lineage>
        <taxon>Eukaryota</taxon>
        <taxon>Sar</taxon>
        <taxon>Stramenopiles</taxon>
        <taxon>Ochrophyta</taxon>
        <taxon>Bacillariophyta</taxon>
        <taxon>Bacillariophyceae</taxon>
        <taxon>Bacillariophycidae</taxon>
        <taxon>Bacillariales</taxon>
        <taxon>Bacillariaceae</taxon>
        <taxon>Cylindrotheca</taxon>
    </lineage>
</organism>
<gene>
    <name evidence="1" type="ORF">CYCCA115_LOCUS12619</name>
</gene>
<dbReference type="EMBL" id="CAKOGP040001770">
    <property type="protein sequence ID" value="CAJ1950518.1"/>
    <property type="molecule type" value="Genomic_DNA"/>
</dbReference>
<dbReference type="Pfam" id="PF13306">
    <property type="entry name" value="LRR_5"/>
    <property type="match status" value="1"/>
</dbReference>
<keyword evidence="2" id="KW-1185">Reference proteome</keyword>
<accession>A0AAD2JHQ5</accession>
<protein>
    <submittedName>
        <fullName evidence="1">Uncharacterized protein</fullName>
    </submittedName>
</protein>
<proteinExistence type="predicted"/>
<reference evidence="1" key="1">
    <citation type="submission" date="2023-08" db="EMBL/GenBank/DDBJ databases">
        <authorList>
            <person name="Audoor S."/>
            <person name="Bilcke G."/>
        </authorList>
    </citation>
    <scope>NUCLEOTIDE SEQUENCE</scope>
</reference>
<dbReference type="Gene3D" id="3.80.10.10">
    <property type="entry name" value="Ribonuclease Inhibitor"/>
    <property type="match status" value="1"/>
</dbReference>
<dbReference type="PANTHER" id="PTHR45661:SF3">
    <property type="entry name" value="IG-LIKE DOMAIN-CONTAINING PROTEIN"/>
    <property type="match status" value="1"/>
</dbReference>